<accession>A0A5P6VNR4</accession>
<name>A0A5P6VNR4_PSEXY</name>
<evidence type="ECO:0000259" key="2">
    <source>
        <dbReference type="PROSITE" id="PS50894"/>
    </source>
</evidence>
<evidence type="ECO:0000256" key="1">
    <source>
        <dbReference type="PROSITE-ProRule" id="PRU00110"/>
    </source>
</evidence>
<dbReference type="SUPFAM" id="SSF47226">
    <property type="entry name" value="Histidine-containing phosphotransfer domain, HPT domain"/>
    <property type="match status" value="1"/>
</dbReference>
<evidence type="ECO:0000313" key="3">
    <source>
        <dbReference type="EMBL" id="QFJ54313.1"/>
    </source>
</evidence>
<dbReference type="Gene3D" id="1.20.120.160">
    <property type="entry name" value="HPT domain"/>
    <property type="match status" value="1"/>
</dbReference>
<dbReference type="RefSeq" id="WP_151622806.1">
    <property type="nucleotide sequence ID" value="NZ_CP043028.1"/>
</dbReference>
<dbReference type="Proteomes" id="UP000327030">
    <property type="component" value="Chromosome 1"/>
</dbReference>
<sequence>MNINIPGIDTEKAIKNAGSETLFTELLGDVYKLMDTKIEKVESYLSQKNIQNYTVEVHSLKTTCRMIGAMDLGEDFYTLEKLGKENNLQQIEKLTPAVLNSLRSLKPYLEPFVSKNEDAKTDFDKATVSNILNRLISAIDDFDLGAAEDAVKQLLSYNCNEALAGKLDALDKHVTNLDYEDAKEVAKQILASL</sequence>
<feature type="domain" description="HPt" evidence="2">
    <location>
        <begin position="19"/>
        <end position="112"/>
    </location>
</feature>
<evidence type="ECO:0000313" key="4">
    <source>
        <dbReference type="Proteomes" id="UP000327030"/>
    </source>
</evidence>
<organism evidence="3 4">
    <name type="scientific">Pseudobutyrivibrio xylanivorans</name>
    <dbReference type="NCBI Taxonomy" id="185007"/>
    <lineage>
        <taxon>Bacteria</taxon>
        <taxon>Bacillati</taxon>
        <taxon>Bacillota</taxon>
        <taxon>Clostridia</taxon>
        <taxon>Lachnospirales</taxon>
        <taxon>Lachnospiraceae</taxon>
        <taxon>Pseudobutyrivibrio</taxon>
    </lineage>
</organism>
<dbReference type="InterPro" id="IPR008207">
    <property type="entry name" value="Sig_transdc_His_kin_Hpt_dom"/>
</dbReference>
<dbReference type="GO" id="GO:0000160">
    <property type="term" value="P:phosphorelay signal transduction system"/>
    <property type="evidence" value="ECO:0007669"/>
    <property type="project" value="InterPro"/>
</dbReference>
<reference evidence="4" key="1">
    <citation type="submission" date="2019-08" db="EMBL/GenBank/DDBJ databases">
        <title>Complete Genome Sequence of the Polysaccharide-Degrading Rumen Bacterium Pseudobutyrivibrio xylanivorans MA3014.</title>
        <authorList>
            <person name="Palevich N."/>
            <person name="Maclean P.H."/>
            <person name="Kelly W.J."/>
            <person name="Leahy S.C."/>
            <person name="Rakonjac J."/>
            <person name="Attwood G.T."/>
        </authorList>
    </citation>
    <scope>NUCLEOTIDE SEQUENCE [LARGE SCALE GENOMIC DNA]</scope>
    <source>
        <strain evidence="4">MA3014</strain>
    </source>
</reference>
<dbReference type="EMBL" id="CP043028">
    <property type="protein sequence ID" value="QFJ54313.1"/>
    <property type="molecule type" value="Genomic_DNA"/>
</dbReference>
<protein>
    <submittedName>
        <fullName evidence="3">Hpt domain-containing protein</fullName>
    </submittedName>
</protein>
<proteinExistence type="predicted"/>
<keyword evidence="1" id="KW-0597">Phosphoprotein</keyword>
<dbReference type="InterPro" id="IPR036641">
    <property type="entry name" value="HPT_dom_sf"/>
</dbReference>
<dbReference type="PROSITE" id="PS50894">
    <property type="entry name" value="HPT"/>
    <property type="match status" value="1"/>
</dbReference>
<dbReference type="KEGG" id="pxv:FXF36_05285"/>
<feature type="modified residue" description="Phosphohistidine" evidence="1">
    <location>
        <position position="58"/>
    </location>
</feature>
<dbReference type="OrthoDB" id="2001116at2"/>
<dbReference type="AlphaFoldDB" id="A0A5P6VNR4"/>
<gene>
    <name evidence="3" type="ORF">FXF36_05285</name>
</gene>